<evidence type="ECO:0000256" key="12">
    <source>
        <dbReference type="SAM" id="Phobius"/>
    </source>
</evidence>
<dbReference type="PANTHER" id="PTHR30561">
    <property type="entry name" value="SMR FAMILY PROTON-DEPENDENT DRUG EFFLUX TRANSPORTER SUGE"/>
    <property type="match status" value="1"/>
</dbReference>
<keyword evidence="10" id="KW-0443">Lipid metabolism</keyword>
<feature type="transmembrane region" description="Helical" evidence="12">
    <location>
        <begin position="102"/>
        <end position="120"/>
    </location>
</feature>
<evidence type="ECO:0000256" key="6">
    <source>
        <dbReference type="ARBA" id="ARBA00022556"/>
    </source>
</evidence>
<accession>A0AAE3GNE3</accession>
<evidence type="ECO:0000256" key="10">
    <source>
        <dbReference type="ARBA" id="ARBA00023098"/>
    </source>
</evidence>
<evidence type="ECO:0000256" key="8">
    <source>
        <dbReference type="ARBA" id="ARBA00022985"/>
    </source>
</evidence>
<evidence type="ECO:0000256" key="7">
    <source>
        <dbReference type="ARBA" id="ARBA00022692"/>
    </source>
</evidence>
<dbReference type="InterPro" id="IPR037185">
    <property type="entry name" value="EmrE-like"/>
</dbReference>
<keyword evidence="9 12" id="KW-1133">Transmembrane helix</keyword>
<comment type="subcellular location">
    <subcellularLocation>
        <location evidence="1">Cell membrane</location>
        <topology evidence="1">Multi-pass membrane protein</topology>
    </subcellularLocation>
</comment>
<feature type="domain" description="EamA" evidence="13">
    <location>
        <begin position="51"/>
        <end position="119"/>
    </location>
</feature>
<evidence type="ECO:0000259" key="13">
    <source>
        <dbReference type="Pfam" id="PF00892"/>
    </source>
</evidence>
<evidence type="ECO:0000313" key="15">
    <source>
        <dbReference type="Proteomes" id="UP001204953"/>
    </source>
</evidence>
<dbReference type="Pfam" id="PF00892">
    <property type="entry name" value="EamA"/>
    <property type="match status" value="1"/>
</dbReference>
<feature type="transmembrane region" description="Helical" evidence="12">
    <location>
        <begin position="76"/>
        <end position="96"/>
    </location>
</feature>
<dbReference type="AlphaFoldDB" id="A0AAE3GNE3"/>
<organism evidence="14 15">
    <name type="scientific">Limnofasciculus baicalensis BBK-W-15</name>
    <dbReference type="NCBI Taxonomy" id="2699891"/>
    <lineage>
        <taxon>Bacteria</taxon>
        <taxon>Bacillati</taxon>
        <taxon>Cyanobacteriota</taxon>
        <taxon>Cyanophyceae</taxon>
        <taxon>Coleofasciculales</taxon>
        <taxon>Coleofasciculaceae</taxon>
        <taxon>Limnofasciculus</taxon>
        <taxon>Limnofasciculus baicalensis</taxon>
    </lineage>
</organism>
<dbReference type="InterPro" id="IPR000390">
    <property type="entry name" value="Small_drug/metabolite_transptr"/>
</dbReference>
<name>A0AAE3GNE3_9CYAN</name>
<keyword evidence="7 12" id="KW-0812">Transmembrane</keyword>
<reference evidence="14" key="1">
    <citation type="submission" date="2022-06" db="EMBL/GenBank/DDBJ databases">
        <title>New cyanobacteria of genus Symplocastrum in benthos of Lake Baikal.</title>
        <authorList>
            <person name="Sorokovikova E."/>
            <person name="Tikhonova I."/>
            <person name="Krasnopeev A."/>
            <person name="Evseev P."/>
            <person name="Gladkikh A."/>
            <person name="Belykh O."/>
        </authorList>
    </citation>
    <scope>NUCLEOTIDE SEQUENCE</scope>
    <source>
        <strain evidence="14">BBK-W-15</strain>
    </source>
</reference>
<evidence type="ECO:0000256" key="4">
    <source>
        <dbReference type="ARBA" id="ARBA00022516"/>
    </source>
</evidence>
<dbReference type="Proteomes" id="UP001204953">
    <property type="component" value="Unassembled WGS sequence"/>
</dbReference>
<evidence type="ECO:0000256" key="11">
    <source>
        <dbReference type="ARBA" id="ARBA00023136"/>
    </source>
</evidence>
<sequence length="122" mass="13028">MTLQEFGLLVISILVSASGQFLLKAGALKLGKVTAGNLASHVLSIVMTPELLAGLFCYGLGAITYILLLTRVKLSVAGPSTALMYIFSVLFGYFAFHESIPGTRLFGLGFIVFGVVLVAWQR</sequence>
<evidence type="ECO:0000256" key="3">
    <source>
        <dbReference type="ARBA" id="ARBA00022475"/>
    </source>
</evidence>
<evidence type="ECO:0000256" key="9">
    <source>
        <dbReference type="ARBA" id="ARBA00022989"/>
    </source>
</evidence>
<feature type="transmembrane region" description="Helical" evidence="12">
    <location>
        <begin position="51"/>
        <end position="69"/>
    </location>
</feature>
<keyword evidence="8" id="KW-0448">Lipopolysaccharide biosynthesis</keyword>
<dbReference type="RefSeq" id="WP_254010598.1">
    <property type="nucleotide sequence ID" value="NZ_JAMZMM010000027.1"/>
</dbReference>
<proteinExistence type="inferred from homology"/>
<dbReference type="GO" id="GO:0022857">
    <property type="term" value="F:transmembrane transporter activity"/>
    <property type="evidence" value="ECO:0007669"/>
    <property type="project" value="InterPro"/>
</dbReference>
<evidence type="ECO:0000256" key="1">
    <source>
        <dbReference type="ARBA" id="ARBA00004651"/>
    </source>
</evidence>
<keyword evidence="5" id="KW-0997">Cell inner membrane</keyword>
<evidence type="ECO:0000256" key="5">
    <source>
        <dbReference type="ARBA" id="ARBA00022519"/>
    </source>
</evidence>
<comment type="similarity">
    <text evidence="2">Belongs to the EamA transporter family.</text>
</comment>
<dbReference type="EMBL" id="JAMZMM010000027">
    <property type="protein sequence ID" value="MCP2727790.1"/>
    <property type="molecule type" value="Genomic_DNA"/>
</dbReference>
<comment type="caution">
    <text evidence="14">The sequence shown here is derived from an EMBL/GenBank/DDBJ whole genome shotgun (WGS) entry which is preliminary data.</text>
</comment>
<dbReference type="GO" id="GO:0005886">
    <property type="term" value="C:plasma membrane"/>
    <property type="evidence" value="ECO:0007669"/>
    <property type="project" value="UniProtKB-SubCell"/>
</dbReference>
<gene>
    <name evidence="14" type="ORF">NJ959_04775</name>
</gene>
<protein>
    <submittedName>
        <fullName evidence="14">EamA family transporter</fullName>
    </submittedName>
</protein>
<keyword evidence="15" id="KW-1185">Reference proteome</keyword>
<keyword evidence="6" id="KW-0441">Lipid A biosynthesis</keyword>
<evidence type="ECO:0000256" key="2">
    <source>
        <dbReference type="ARBA" id="ARBA00007362"/>
    </source>
</evidence>
<dbReference type="PANTHER" id="PTHR30561:SF9">
    <property type="entry name" value="4-AMINO-4-DEOXY-L-ARABINOSE-PHOSPHOUNDECAPRENOL FLIPPASE SUBUNIT ARNF-RELATED"/>
    <property type="match status" value="1"/>
</dbReference>
<dbReference type="SUPFAM" id="SSF103481">
    <property type="entry name" value="Multidrug resistance efflux transporter EmrE"/>
    <property type="match status" value="1"/>
</dbReference>
<dbReference type="InterPro" id="IPR000620">
    <property type="entry name" value="EamA_dom"/>
</dbReference>
<dbReference type="GO" id="GO:0009103">
    <property type="term" value="P:lipopolysaccharide biosynthetic process"/>
    <property type="evidence" value="ECO:0007669"/>
    <property type="project" value="UniProtKB-KW"/>
</dbReference>
<keyword evidence="4" id="KW-0444">Lipid biosynthesis</keyword>
<evidence type="ECO:0000313" key="14">
    <source>
        <dbReference type="EMBL" id="MCP2727790.1"/>
    </source>
</evidence>
<dbReference type="Gene3D" id="1.10.3730.20">
    <property type="match status" value="1"/>
</dbReference>
<keyword evidence="11 12" id="KW-0472">Membrane</keyword>
<keyword evidence="3" id="KW-1003">Cell membrane</keyword>